<protein>
    <recommendedName>
        <fullName evidence="6">O-antigen ligase-related domain-containing protein</fullName>
    </recommendedName>
</protein>
<proteinExistence type="predicted"/>
<evidence type="ECO:0000256" key="5">
    <source>
        <dbReference type="SAM" id="Phobius"/>
    </source>
</evidence>
<keyword evidence="4 5" id="KW-0472">Membrane</keyword>
<dbReference type="PANTHER" id="PTHR37422">
    <property type="entry name" value="TEICHURONIC ACID BIOSYNTHESIS PROTEIN TUAE"/>
    <property type="match status" value="1"/>
</dbReference>
<name>H8MPX9_CORCM</name>
<feature type="transmembrane region" description="Helical" evidence="5">
    <location>
        <begin position="112"/>
        <end position="132"/>
    </location>
</feature>
<evidence type="ECO:0000256" key="1">
    <source>
        <dbReference type="ARBA" id="ARBA00004141"/>
    </source>
</evidence>
<dbReference type="PANTHER" id="PTHR37422:SF13">
    <property type="entry name" value="LIPOPOLYSACCHARIDE BIOSYNTHESIS PROTEIN PA4999-RELATED"/>
    <property type="match status" value="1"/>
</dbReference>
<evidence type="ECO:0000256" key="3">
    <source>
        <dbReference type="ARBA" id="ARBA00022989"/>
    </source>
</evidence>
<reference evidence="7 8" key="1">
    <citation type="journal article" date="2012" name="J. Bacteriol.">
        <title>Complete Genome Sequence of the Fruiting Myxobacterium Corallococcus coralloides DSM 2259.</title>
        <authorList>
            <person name="Huntley S."/>
            <person name="Zhang Y."/>
            <person name="Treuner-Lange A."/>
            <person name="Kneip S."/>
            <person name="Sensen C.W."/>
            <person name="Sogaard-Andersen L."/>
        </authorList>
    </citation>
    <scope>NUCLEOTIDE SEQUENCE [LARGE SCALE GENOMIC DNA]</scope>
    <source>
        <strain evidence="8">ATCC 25202 / DSM 2259 / NBRC 100086 / M2</strain>
    </source>
</reference>
<dbReference type="GO" id="GO:0016020">
    <property type="term" value="C:membrane"/>
    <property type="evidence" value="ECO:0007669"/>
    <property type="project" value="UniProtKB-SubCell"/>
</dbReference>
<feature type="transmembrane region" description="Helical" evidence="5">
    <location>
        <begin position="259"/>
        <end position="280"/>
    </location>
</feature>
<feature type="transmembrane region" description="Helical" evidence="5">
    <location>
        <begin position="207"/>
        <end position="223"/>
    </location>
</feature>
<organism evidence="7 8">
    <name type="scientific">Corallococcus coralloides (strain ATCC 25202 / DSM 2259 / NBRC 100086 / M2)</name>
    <name type="common">Myxococcus coralloides</name>
    <dbReference type="NCBI Taxonomy" id="1144275"/>
    <lineage>
        <taxon>Bacteria</taxon>
        <taxon>Pseudomonadati</taxon>
        <taxon>Myxococcota</taxon>
        <taxon>Myxococcia</taxon>
        <taxon>Myxococcales</taxon>
        <taxon>Cystobacterineae</taxon>
        <taxon>Myxococcaceae</taxon>
        <taxon>Corallococcus</taxon>
    </lineage>
</organism>
<evidence type="ECO:0000313" key="8">
    <source>
        <dbReference type="Proteomes" id="UP000007587"/>
    </source>
</evidence>
<dbReference type="InParanoid" id="H8MPX9"/>
<dbReference type="OrthoDB" id="5526866at2"/>
<keyword evidence="2 5" id="KW-0812">Transmembrane</keyword>
<feature type="transmembrane region" description="Helical" evidence="5">
    <location>
        <begin position="460"/>
        <end position="478"/>
    </location>
</feature>
<dbReference type="RefSeq" id="WP_014397805.1">
    <property type="nucleotide sequence ID" value="NC_017030.1"/>
</dbReference>
<keyword evidence="3 5" id="KW-1133">Transmembrane helix</keyword>
<dbReference type="Proteomes" id="UP000007587">
    <property type="component" value="Chromosome"/>
</dbReference>
<reference evidence="8" key="2">
    <citation type="submission" date="2012-03" db="EMBL/GenBank/DDBJ databases">
        <title>Genome sequence of the fruiting myxobacterium Corallococcus coralloides DSM 2259.</title>
        <authorList>
            <person name="Huntley S."/>
            <person name="Zhang Y."/>
            <person name="Treuner-Lange A."/>
            <person name="Sensen C.W."/>
            <person name="Sogaard-Andersen L."/>
        </authorList>
    </citation>
    <scope>NUCLEOTIDE SEQUENCE [LARGE SCALE GENOMIC DNA]</scope>
    <source>
        <strain evidence="8">ATCC 25202 / DSM 2259 / NBRC 100086 / M2</strain>
    </source>
</reference>
<feature type="domain" description="O-antigen ligase-related" evidence="6">
    <location>
        <begin position="212"/>
        <end position="377"/>
    </location>
</feature>
<evidence type="ECO:0000313" key="7">
    <source>
        <dbReference type="EMBL" id="AFE06144.1"/>
    </source>
</evidence>
<sequence>MSSAARDPLPPAATKPPPRPFAESGAAWIVTVLLAAGVVGSVLSAWPLPPTDPLDFFQPKTAMVIIASFVAAAVYVAHERDSWLDAETGALLLFLVLGGTSVLTVATNRSLAWSSLGTSASGGLFFVIARGLPSGTRRVLLTTVISTLLLAALIAALEANGLTPRLSALHRVPGGPLGNRNSLSHLLVLGLPATACLALGDPRRWRVLALASALTSGYVVVIARSRGAWLGAALVIALTAALVLHVVPRTGNGSIRRRGAAVLLAWVLGGTAALILPNSLRWNSPHPYRDTLWGLVEADSGSGRGRLIQYETSLLMAKAYWPLGVGPGNWPVQYPRFAEANDPSVHLKSYEPTNRYPSSDWVAVLSERGLFAFALLVLVALRLFVRAGRTLLRAPRADDALAGGAAAALLMVTTWLGAIDAVLITPAAACVTAVLLGTLLPRRPGDTWCPPALGRHLSGAVRWCGVALLLAFGVLGTSREVALLVIRHAAGTASNLDAIEAQALRFAADDYPTRMTLGVRWSVARQCDRAEPHLSAASRLLPAASAPGEIASRCRLREKRLSGGARTVEQAVPGG</sequence>
<dbReference type="InterPro" id="IPR051533">
    <property type="entry name" value="WaaL-like"/>
</dbReference>
<evidence type="ECO:0000259" key="6">
    <source>
        <dbReference type="Pfam" id="PF04932"/>
    </source>
</evidence>
<feature type="transmembrane region" description="Helical" evidence="5">
    <location>
        <begin position="25"/>
        <end position="48"/>
    </location>
</feature>
<dbReference type="eggNOG" id="COG3307">
    <property type="taxonomic scope" value="Bacteria"/>
</dbReference>
<evidence type="ECO:0000256" key="4">
    <source>
        <dbReference type="ARBA" id="ARBA00023136"/>
    </source>
</evidence>
<dbReference type="AlphaFoldDB" id="H8MPX9"/>
<feature type="transmembrane region" description="Helical" evidence="5">
    <location>
        <begin position="182"/>
        <end position="200"/>
    </location>
</feature>
<feature type="transmembrane region" description="Helical" evidence="5">
    <location>
        <begin position="139"/>
        <end position="162"/>
    </location>
</feature>
<dbReference type="InterPro" id="IPR007016">
    <property type="entry name" value="O-antigen_ligase-rel_domated"/>
</dbReference>
<comment type="subcellular location">
    <subcellularLocation>
        <location evidence="1">Membrane</location>
        <topology evidence="1">Multi-pass membrane protein</topology>
    </subcellularLocation>
</comment>
<evidence type="ECO:0000256" key="2">
    <source>
        <dbReference type="ARBA" id="ARBA00022692"/>
    </source>
</evidence>
<keyword evidence="8" id="KW-1185">Reference proteome</keyword>
<dbReference type="HOGENOM" id="CLU_476309_0_0_7"/>
<feature type="transmembrane region" description="Helical" evidence="5">
    <location>
        <begin position="422"/>
        <end position="440"/>
    </location>
</feature>
<feature type="transmembrane region" description="Helical" evidence="5">
    <location>
        <begin position="229"/>
        <end position="247"/>
    </location>
</feature>
<dbReference type="KEGG" id="ccx:COCOR_05012"/>
<dbReference type="STRING" id="1144275.COCOR_05012"/>
<gene>
    <name evidence="7" type="ordered locus">COCOR_05012</name>
</gene>
<feature type="transmembrane region" description="Helical" evidence="5">
    <location>
        <begin position="89"/>
        <end position="106"/>
    </location>
</feature>
<feature type="transmembrane region" description="Helical" evidence="5">
    <location>
        <begin position="361"/>
        <end position="385"/>
    </location>
</feature>
<dbReference type="Pfam" id="PF04932">
    <property type="entry name" value="Wzy_C"/>
    <property type="match status" value="1"/>
</dbReference>
<dbReference type="EMBL" id="CP003389">
    <property type="protein sequence ID" value="AFE06144.1"/>
    <property type="molecule type" value="Genomic_DNA"/>
</dbReference>
<feature type="transmembrane region" description="Helical" evidence="5">
    <location>
        <begin position="60"/>
        <end position="77"/>
    </location>
</feature>
<accession>H8MPX9</accession>